<sequence length="274" mass="32235">MGGVLNPILGFITIILLLISHEKDSKRAEKHEEQREIDLFITRLQYLKSIQQDHVKGLNLIKLDEKGNVSYIPQGNFFFTILLNALSLTMKTARENNNLSSLRQENLLTVCVGLLFYGNNKHYREFIQKNYIHINYQTDIVPFIRKLKRNLQALWDYELLSGLRTQLSPYFRILFHIVETIDNNRIIDEKLKYELIKDVRVMLSSQEQILLLLNSLTSFGEKWNEKNLIVNYKLCRNIGAQENFSEINLKQVVFNLIDASKILDKESYKKSYFE</sequence>
<dbReference type="Proteomes" id="UP000076152">
    <property type="component" value="Chromosome"/>
</dbReference>
<proteinExistence type="predicted"/>
<protein>
    <submittedName>
        <fullName evidence="1">Uncharacterized protein</fullName>
    </submittedName>
</protein>
<evidence type="ECO:0000313" key="1">
    <source>
        <dbReference type="EMBL" id="AMX19931.1"/>
    </source>
</evidence>
<accession>A0AB33BCY0</accession>
<name>A0AB33BCY0_ACIPI</name>
<evidence type="ECO:0000313" key="2">
    <source>
        <dbReference type="Proteomes" id="UP000076152"/>
    </source>
</evidence>
<organism evidence="1 2">
    <name type="scientific">Acinetobacter pittii</name>
    <name type="common">Acinetobacter genomosp. 3</name>
    <dbReference type="NCBI Taxonomy" id="48296"/>
    <lineage>
        <taxon>Bacteria</taxon>
        <taxon>Pseudomonadati</taxon>
        <taxon>Pseudomonadota</taxon>
        <taxon>Gammaproteobacteria</taxon>
        <taxon>Moraxellales</taxon>
        <taxon>Moraxellaceae</taxon>
        <taxon>Acinetobacter</taxon>
        <taxon>Acinetobacter calcoaceticus/baumannii complex</taxon>
    </lineage>
</organism>
<dbReference type="RefSeq" id="WP_063099149.1">
    <property type="nucleotide sequence ID" value="NZ_CP015145.1"/>
</dbReference>
<gene>
    <name evidence="1" type="ORF">IEC338SC_2805</name>
</gene>
<dbReference type="AlphaFoldDB" id="A0AB33BCY0"/>
<dbReference type="Pfam" id="PF16872">
    <property type="entry name" value="putAbiC"/>
    <property type="match status" value="1"/>
</dbReference>
<reference evidence="1 2" key="1">
    <citation type="submission" date="2016-04" db="EMBL/GenBank/DDBJ databases">
        <title>Complete genome sequencing of OXA-72 bearing Acinetobacter pittii strain IEC338SC.</title>
        <authorList>
            <person name="Brasiliense D.M."/>
            <person name="Lima K.V."/>
            <person name="Souza C.O."/>
            <person name="Dutra L.G."/>
            <person name="Mamizuka E.M."/>
            <person name="Perez-Chaparro P.J."/>
            <person name="McCulloch J.A."/>
        </authorList>
    </citation>
    <scope>NUCLEOTIDE SEQUENCE [LARGE SCALE GENOMIC DNA]</scope>
    <source>
        <strain evidence="1 2">IEC338SC</strain>
    </source>
</reference>
<dbReference type="InterPro" id="IPR031709">
    <property type="entry name" value="PutAbiC"/>
</dbReference>
<dbReference type="EMBL" id="CP015145">
    <property type="protein sequence ID" value="AMX19931.1"/>
    <property type="molecule type" value="Genomic_DNA"/>
</dbReference>